<evidence type="ECO:0000256" key="6">
    <source>
        <dbReference type="ARBA" id="ARBA00022603"/>
    </source>
</evidence>
<evidence type="ECO:0000256" key="21">
    <source>
        <dbReference type="ARBA" id="ARBA00026099"/>
    </source>
</evidence>
<dbReference type="PROSITE" id="PS51590">
    <property type="entry name" value="SAM_MT_MNV_L"/>
    <property type="match status" value="1"/>
</dbReference>
<keyword evidence="13" id="KW-0067">ATP-binding</keyword>
<dbReference type="EMBL" id="MF536979">
    <property type="protein sequence ID" value="ASU89577.1"/>
    <property type="molecule type" value="Viral_cRNA"/>
</dbReference>
<dbReference type="GO" id="GO:0030430">
    <property type="term" value="C:host cell cytoplasm"/>
    <property type="evidence" value="ECO:0007669"/>
    <property type="project" value="UniProtKB-SubCell"/>
</dbReference>
<evidence type="ECO:0000256" key="23">
    <source>
        <dbReference type="ARBA" id="ARBA00031012"/>
    </source>
</evidence>
<keyword evidence="18" id="KW-0511">Multifunctional enzyme</keyword>
<dbReference type="InterPro" id="IPR014023">
    <property type="entry name" value="Mononeg_RNA_pol_cat"/>
</dbReference>
<evidence type="ECO:0000256" key="10">
    <source>
        <dbReference type="ARBA" id="ARBA00022695"/>
    </source>
</evidence>
<feature type="domain" description="Mononegavirus-type SAM-dependent 2'-O-MTase" evidence="28">
    <location>
        <begin position="1652"/>
        <end position="1848"/>
    </location>
</feature>
<keyword evidence="12" id="KW-0378">Hydrolase</keyword>
<sequence>MDELQSDNVRKKRPPLSTHCDTPLTLNNARKALLVPAPGQFIHPNNPIRREYLEMQRQLQITPPNLFDLSKVQGFFLNVFNVPVSSLPLLEFRQALHLASQLYQVEVEGVLKELGASATKIDISPLMKNKDLINLYLRKCFWEEAVVMSGNDNSSQGSWWSRADKGLILFRRPGLDIIIGENLMSIQTSQNSILVSRDHLTILSDLAAERFSIILQSFLADQTHNTDMPTPSELSLFLKEGDEMLTLAGNQGYDLIYTLESSCTSRLVGNYEGGSWKDSKFRHEIVKDLEKKASDLNLHPQLRVREQLLDSVFERNLNAFTQLYGLYRIWGHPTLDPLLGTIALKELGTTPRLYLSHQAQEINNKFKEEFIKRYLNRHKEWPELDVSKLPRHNIIRVHYEKKLQFPFKSRQYKRSHLSLVEFKDVFPVDPKFDLIEFIDDKSISLGFPDLLNEIYRNKSIGNSLARSLLLNFLSSDISDPQEFLKNIDTSGFPPEEICVGVHEKEREGKLKARLFGLLTLVKRSYVVITEKLLAEHLFPYFPEITMTDDELVLEKKRHAFNTERKNKNKFMVSLDFSKWNTNMRAPDTQPFYHTIDTMFGLENCFTRTHEMFYNSFLYLIDGSYLPTIVDDGFKTDIGCWRHHLGGIEGLRQKGWTLWTVMLIRLVAEKYIFNMSIMGQGDNQMLLLTFDSNIPEEYALSQVNDFLQSLKDKLSLIGPPLKLEETWISKDFYLYGKYPIKGGVSLTTSWKKSCRMFRCCNEDYPTIESSLSSLAANLYSAVAADNFTQTLFFVYLFELVGLFQCNIRRPYLQKNSFYQSLDRNRTFTVASAKDQKKKLHVPLVLSPPNQLQPTEVLLGLCLTPRTLGGYPVVLYPSVLIKGAPDQLSFDLASLKLFSKSADATVNRIITRVSSPFLSEYKNYSLLFMNPEAIILESTPTPAEARRTTMLEFLSNSDRVNQPYIKEFLNIIHENANQSMEDFLTSNPVLHPRVISLLLQATPQYRAHQVIGRLQKTPTMARVYLREGDRDLYALLEMSELNHFKSVLRQVFAEVGRYSLPHFNSLVEHSTFLRNMGWGKIIEGVDSAPPHEVFHLEVMTSITECHDSPHADLGFISVRLNTPKDVAGNSLAIGTTRPYRGSITKNKVNSLSTKIHARTPSHLQRALMGAGLESWAFNKDSSLAQLSRGLVWSVTDLPYELLTPQVDQVSGSYQHRLRKDTLDNGGISPVFPNQGTKLQFNTVPLVCLNKGSKNKNVMFQGPLVMFGSVIGEGLLTEGINYPETKLFHIHIRNPSSIQDLDENPITYPPIQQPIRLLRNPQSPFLFFPSDKIMPYIKRILKYPICSREDLNVIPTESRFNTLLAYECINLLDPWSWVSGSDSRLVTNGITINWALSCNIVELCLVISLLLLAIFFTPTKIIDPEWHINRVINVVKASPLSSWENLTNLCFCNVFPTPLLHFLRAMSPQTSEGLTNSNVALILKTSITLILQNILYDRNFIKGKVPHLIAPPAVSFNLHPYRVIEILGWLYKEHEVHKSHLSYLSKDMLDLKLRSLEGPYVHQLDSWGSPTRISGISSESLDYLCKLEDVIKSRSIEVLTVATIFDPNPLPMPLVTGPIVKSGVVNTRLQVSFYSEGDVLHPELGHRDYRTFFFRPAPLPTSGAYKLSSVLPLLGSCALTKCLCLADGTGGFTRTLALRDDSKTIVFNTLVTDQDYVTQMDPIQNIPDIADLPISCQKKVVGLREVNDYPTDITSPDFGHQILDRFGGDFILVTGDAEDPSLHHSGNVLALFKAYMDISLIVNSVHGIFKIHTHRRSVLHQALVILLTYYDSVIVVRSQFSLRSNNEFYLVGARNKLAPKILPLNIITLADCNPTLNVGLSRDAELMLNKSLNNLNRQQGQLQELQKSTYIQITSNLMPHLHYQDLIFHLVGQYPWLKQEYFDIGESKDGDLRPIYSSCIHKFVTSIHKANTKYEEKDVARFVVKQFTLRELSDILSSYLFLILSVLPLARWNSWIPHFLKEGCLLWIQCENGLWFFSPYLGVVPPARSTYHFRLYRTQDLLNHVAIQRICRSVGLAHMLHFREPDDKHLKEESIFTRPSRKFTFYDPKLKGLKDKIKCQSWQWLSQSPGYQLDQFARISQNPKK</sequence>
<dbReference type="EC" id="2.7.7.48" evidence="3"/>
<evidence type="ECO:0000256" key="22">
    <source>
        <dbReference type="ARBA" id="ARBA00030436"/>
    </source>
</evidence>
<keyword evidence="15" id="KW-0693">Viral RNA replication</keyword>
<comment type="catalytic activity">
    <reaction evidence="19">
        <text>a 5'-end triphospho-adenylyl-adenylyl-cytidylyl-adenosine in mRNA + GDP + H(+) = a 5'-end (5'-triphosphoguanosine)-adenylyl-adenylyl-cytidylyl-adenosine in mRNA + diphosphate</text>
        <dbReference type="Rhea" id="RHEA:65436"/>
        <dbReference type="Rhea" id="RHEA-COMP:16797"/>
        <dbReference type="Rhea" id="RHEA-COMP:16799"/>
        <dbReference type="ChEBI" id="CHEBI:15378"/>
        <dbReference type="ChEBI" id="CHEBI:33019"/>
        <dbReference type="ChEBI" id="CHEBI:58189"/>
        <dbReference type="ChEBI" id="CHEBI:156484"/>
        <dbReference type="ChEBI" id="CHEBI:156503"/>
        <dbReference type="EC" id="2.7.7.88"/>
    </reaction>
</comment>
<dbReference type="Pfam" id="PF14318">
    <property type="entry name" value="Mononeg_mRNAcap"/>
    <property type="match status" value="1"/>
</dbReference>
<dbReference type="Pfam" id="PF00946">
    <property type="entry name" value="Mononeg_RNA_pol"/>
    <property type="match status" value="1"/>
</dbReference>
<keyword evidence="9" id="KW-0949">S-adenosyl-L-methionine</keyword>
<evidence type="ECO:0000256" key="3">
    <source>
        <dbReference type="ARBA" id="ARBA00012494"/>
    </source>
</evidence>
<evidence type="ECO:0000256" key="1">
    <source>
        <dbReference type="ARBA" id="ARBA00004192"/>
    </source>
</evidence>
<keyword evidence="6" id="KW-0489">Methyltransferase</keyword>
<dbReference type="GO" id="GO:0005524">
    <property type="term" value="F:ATP binding"/>
    <property type="evidence" value="ECO:0007669"/>
    <property type="project" value="UniProtKB-KW"/>
</dbReference>
<dbReference type="GO" id="GO:0004482">
    <property type="term" value="F:mRNA 5'-cap (guanine-N7-)-methyltransferase activity"/>
    <property type="evidence" value="ECO:0007669"/>
    <property type="project" value="InterPro"/>
</dbReference>
<comment type="catalytic activity">
    <reaction evidence="26">
        <text>GTP + H2O = GDP + phosphate + H(+)</text>
        <dbReference type="Rhea" id="RHEA:19669"/>
        <dbReference type="ChEBI" id="CHEBI:15377"/>
        <dbReference type="ChEBI" id="CHEBI:15378"/>
        <dbReference type="ChEBI" id="CHEBI:37565"/>
        <dbReference type="ChEBI" id="CHEBI:43474"/>
        <dbReference type="ChEBI" id="CHEBI:58189"/>
    </reaction>
</comment>
<accession>A0A2D0YAS6</accession>
<dbReference type="InterPro" id="IPR039530">
    <property type="entry name" value="L_methyltransferase_rhabdo"/>
</dbReference>
<keyword evidence="11" id="KW-0547">Nucleotide-binding</keyword>
<evidence type="ECO:0000256" key="20">
    <source>
        <dbReference type="ARBA" id="ARBA00024499"/>
    </source>
</evidence>
<dbReference type="EC" id="2.1.1.375" evidence="21"/>
<keyword evidence="10" id="KW-0548">Nucleotidyltransferase</keyword>
<keyword evidence="17" id="KW-1035">Host cytoplasm</keyword>
<evidence type="ECO:0000256" key="17">
    <source>
        <dbReference type="ARBA" id="ARBA00023200"/>
    </source>
</evidence>
<evidence type="ECO:0000256" key="4">
    <source>
        <dbReference type="ARBA" id="ARBA00012582"/>
    </source>
</evidence>
<dbReference type="GO" id="GO:0016787">
    <property type="term" value="F:hydrolase activity"/>
    <property type="evidence" value="ECO:0007669"/>
    <property type="project" value="UniProtKB-KW"/>
</dbReference>
<dbReference type="GO" id="GO:0003968">
    <property type="term" value="F:RNA-directed RNA polymerase activity"/>
    <property type="evidence" value="ECO:0007669"/>
    <property type="project" value="UniProtKB-KW"/>
</dbReference>
<evidence type="ECO:0000256" key="5">
    <source>
        <dbReference type="ARBA" id="ARBA00022484"/>
    </source>
</evidence>
<evidence type="ECO:0000256" key="16">
    <source>
        <dbReference type="ARBA" id="ARBA00023042"/>
    </source>
</evidence>
<evidence type="ECO:0000256" key="13">
    <source>
        <dbReference type="ARBA" id="ARBA00022840"/>
    </source>
</evidence>
<dbReference type="GO" id="GO:0044423">
    <property type="term" value="C:virion component"/>
    <property type="evidence" value="ECO:0007669"/>
    <property type="project" value="UniProtKB-KW"/>
</dbReference>
<evidence type="ECO:0000313" key="29">
    <source>
        <dbReference type="EMBL" id="ASU89577.1"/>
    </source>
</evidence>
<keyword evidence="5" id="KW-0696">RNA-directed RNA polymerase</keyword>
<comment type="catalytic activity">
    <reaction evidence="20">
        <text>a 5'-end (5'-triphosphoguanosine)-(2'-O-methyladenylyl)-adenylyl-cytidylyl-adenosine in mRNA + S-adenosyl-L-methionine = a 5'-end (N(7)-methyl 5'-triphosphoguanosine)-(2'-O-methyladenylyl)-adenylyl-cytidylyl-adenosine in mRNA + S-adenosyl-L-homocysteine</text>
        <dbReference type="Rhea" id="RHEA:65440"/>
        <dbReference type="Rhea" id="RHEA-COMP:16798"/>
        <dbReference type="Rhea" id="RHEA-COMP:16801"/>
        <dbReference type="ChEBI" id="CHEBI:57856"/>
        <dbReference type="ChEBI" id="CHEBI:59789"/>
        <dbReference type="ChEBI" id="CHEBI:156482"/>
        <dbReference type="ChEBI" id="CHEBI:156483"/>
    </reaction>
</comment>
<evidence type="ECO:0000256" key="8">
    <source>
        <dbReference type="ARBA" id="ARBA00022679"/>
    </source>
</evidence>
<dbReference type="InterPro" id="IPR025786">
    <property type="entry name" value="Mononega_L_MeTrfase"/>
</dbReference>
<dbReference type="EC" id="2.7.7.88" evidence="4"/>
<keyword evidence="8" id="KW-0808">Transferase</keyword>
<evidence type="ECO:0000259" key="27">
    <source>
        <dbReference type="PROSITE" id="PS50526"/>
    </source>
</evidence>
<evidence type="ECO:0000256" key="11">
    <source>
        <dbReference type="ARBA" id="ARBA00022741"/>
    </source>
</evidence>
<evidence type="ECO:0000259" key="28">
    <source>
        <dbReference type="PROSITE" id="PS51590"/>
    </source>
</evidence>
<organism evidence="29">
    <name type="scientific">Spodoptera frugiperda rhabdovirus</name>
    <dbReference type="NCBI Taxonomy" id="1481139"/>
    <lineage>
        <taxon>Viruses</taxon>
        <taxon>Riboviria</taxon>
        <taxon>Orthornavirae</taxon>
        <taxon>Negarnaviricota</taxon>
        <taxon>Haploviricotina</taxon>
        <taxon>Monjiviricetes</taxon>
        <taxon>Mononegavirales</taxon>
        <taxon>Rhabdoviridae</taxon>
        <taxon>Deltarhabdovirinae</taxon>
        <taxon>Betapaprhavirus</taxon>
        <taxon>Betapaprhavirus frugiperda</taxon>
    </lineage>
</organism>
<evidence type="ECO:0000256" key="19">
    <source>
        <dbReference type="ARBA" id="ARBA00024494"/>
    </source>
</evidence>
<evidence type="ECO:0000256" key="9">
    <source>
        <dbReference type="ARBA" id="ARBA00022691"/>
    </source>
</evidence>
<evidence type="ECO:0000256" key="12">
    <source>
        <dbReference type="ARBA" id="ARBA00022801"/>
    </source>
</evidence>
<keyword evidence="7" id="KW-0507">mRNA processing</keyword>
<evidence type="ECO:0000256" key="7">
    <source>
        <dbReference type="ARBA" id="ARBA00022664"/>
    </source>
</evidence>
<proteinExistence type="predicted"/>
<evidence type="ECO:0000256" key="14">
    <source>
        <dbReference type="ARBA" id="ARBA00022844"/>
    </source>
</evidence>
<comment type="subcellular location">
    <subcellularLocation>
        <location evidence="1">Host cytoplasm</location>
    </subcellularLocation>
    <subcellularLocation>
        <location evidence="2">Virion</location>
    </subcellularLocation>
</comment>
<protein>
    <recommendedName>
        <fullName evidence="23">Replicase</fullName>
        <ecNumber evidence="21">2.1.1.375</ecNumber>
        <ecNumber evidence="3">2.7.7.48</ecNumber>
        <ecNumber evidence="4">2.7.7.88</ecNumber>
    </recommendedName>
    <alternativeName>
        <fullName evidence="22">Transcriptase</fullName>
    </alternativeName>
</protein>
<dbReference type="Pfam" id="PF14314">
    <property type="entry name" value="Methyltrans_Mon_2nd"/>
    <property type="match status" value="1"/>
</dbReference>
<evidence type="ECO:0000256" key="26">
    <source>
        <dbReference type="ARBA" id="ARBA00048548"/>
    </source>
</evidence>
<name>A0A2D0YAS6_9RHAB</name>
<evidence type="ECO:0000256" key="25">
    <source>
        <dbReference type="ARBA" id="ARBA00047370"/>
    </source>
</evidence>
<feature type="domain" description="RdRp catalytic" evidence="27">
    <location>
        <begin position="568"/>
        <end position="742"/>
    </location>
</feature>
<comment type="catalytic activity">
    <reaction evidence="25">
        <text>a 5'-end (5'-triphosphoguanosine)-adenylyl-adenylyl-cytidylyl-adenosine in mRNA + 2 S-adenosyl-L-methionine = a 5'-end (N(7)-methyl 5'-triphosphoguanosine)-(2'-O-methyladenylyl)-adenylyl-cytidylyl-adenosine in mRNA + 2 S-adenosyl-L-homocysteine + H(+)</text>
        <dbReference type="Rhea" id="RHEA:65376"/>
        <dbReference type="Rhea" id="RHEA-COMP:16797"/>
        <dbReference type="Rhea" id="RHEA-COMP:16798"/>
        <dbReference type="ChEBI" id="CHEBI:15378"/>
        <dbReference type="ChEBI" id="CHEBI:57856"/>
        <dbReference type="ChEBI" id="CHEBI:59789"/>
        <dbReference type="ChEBI" id="CHEBI:156483"/>
        <dbReference type="ChEBI" id="CHEBI:156484"/>
        <dbReference type="EC" id="2.1.1.375"/>
    </reaction>
</comment>
<evidence type="ECO:0000256" key="2">
    <source>
        <dbReference type="ARBA" id="ARBA00004328"/>
    </source>
</evidence>
<dbReference type="PROSITE" id="PS50526">
    <property type="entry name" value="RDRP_SSRNA_NEG_NONSEG"/>
    <property type="match status" value="1"/>
</dbReference>
<evidence type="ECO:0000256" key="18">
    <source>
        <dbReference type="ARBA" id="ARBA00023268"/>
    </source>
</evidence>
<keyword evidence="16" id="KW-0506">mRNA capping</keyword>
<evidence type="ECO:0000256" key="24">
    <source>
        <dbReference type="ARBA" id="ARBA00047332"/>
    </source>
</evidence>
<evidence type="ECO:0000256" key="15">
    <source>
        <dbReference type="ARBA" id="ARBA00022953"/>
    </source>
</evidence>
<comment type="catalytic activity">
    <reaction evidence="24">
        <text>a 5'-end (5'-triphosphoguanosine)-adenylyl-adenylyl-cytidylyl-adenosine in mRNA + S-adenosyl-L-methionine = a 5'-end (5'-triphosphoguanosine)-(2'-O-methyladenylyl)-adenylyl-cytidylyl-adenosine in mRNA + S-adenosyl-L-homocysteine + H(+)</text>
        <dbReference type="Rhea" id="RHEA:65380"/>
        <dbReference type="Rhea" id="RHEA-COMP:16797"/>
        <dbReference type="Rhea" id="RHEA-COMP:16801"/>
        <dbReference type="ChEBI" id="CHEBI:15378"/>
        <dbReference type="ChEBI" id="CHEBI:57856"/>
        <dbReference type="ChEBI" id="CHEBI:59789"/>
        <dbReference type="ChEBI" id="CHEBI:156482"/>
        <dbReference type="ChEBI" id="CHEBI:156484"/>
    </reaction>
</comment>
<keyword evidence="14" id="KW-0946">Virion</keyword>
<dbReference type="InterPro" id="IPR026890">
    <property type="entry name" value="Mononeg_mRNAcap"/>
</dbReference>
<reference evidence="29" key="1">
    <citation type="journal article" date="2017" name="Virology">
        <title>Infectivity of Sf-rhabdovirus variants in insect and mammalian cell lines.</title>
        <authorList>
            <person name="Maghodia A.B."/>
            <person name="Jarvis D.L."/>
        </authorList>
    </citation>
    <scope>NUCLEOTIDE SEQUENCE</scope>
    <source>
        <strain evidence="29">Sf21</strain>
    </source>
</reference>